<feature type="compositionally biased region" description="Basic and acidic residues" evidence="2">
    <location>
        <begin position="277"/>
        <end position="291"/>
    </location>
</feature>
<accession>A0AAV5DRZ0</accession>
<reference evidence="3" key="2">
    <citation type="submission" date="2021-12" db="EMBL/GenBank/DDBJ databases">
        <title>Resequencing data analysis of finger millet.</title>
        <authorList>
            <person name="Hatakeyama M."/>
            <person name="Aluri S."/>
            <person name="Balachadran M.T."/>
            <person name="Sivarajan S.R."/>
            <person name="Poveda L."/>
            <person name="Shimizu-Inatsugi R."/>
            <person name="Schlapbach R."/>
            <person name="Sreeman S.M."/>
            <person name="Shimizu K.K."/>
        </authorList>
    </citation>
    <scope>NUCLEOTIDE SEQUENCE</scope>
</reference>
<proteinExistence type="predicted"/>
<evidence type="ECO:0000256" key="1">
    <source>
        <dbReference type="SAM" id="Coils"/>
    </source>
</evidence>
<keyword evidence="4" id="KW-1185">Reference proteome</keyword>
<dbReference type="EMBL" id="BQKI01000028">
    <property type="protein sequence ID" value="GJN12921.1"/>
    <property type="molecule type" value="Genomic_DNA"/>
</dbReference>
<name>A0AAV5DRZ0_ELECO</name>
<protein>
    <submittedName>
        <fullName evidence="3">Uncharacterized protein</fullName>
    </submittedName>
</protein>
<sequence>MWKKLVCAHEGVDVVKKSRLQVLKNQFNFFAMNKGEEPQQTHDRLMDIITERRAYGDNIKDEEVNYKLLMALRIWNPTLCTIIEEKDGFESLTTDKRVGLGFLALQPSDSNFQDWWHWASSSVCASIKKDAIIEKLSNQVKELEKKAQIETTRKIVGEPRASHDKRGLGYNKNAPKKRYNKRPNFVPEGKGKQNCHSAFSNGQGRARARAAAGAGELGPAAKRWHGQANALCPQCSASSRRPRGSPVATNGKRRRWPATSGGAGGCTGDVTRRARRAREVGEWQGEHHLGVEIDGVEELGDGNGPERGSRRRGGRNPTAAAPSLVDSGEVAAA</sequence>
<reference evidence="3" key="1">
    <citation type="journal article" date="2018" name="DNA Res.">
        <title>Multiple hybrid de novo genome assembly of finger millet, an orphan allotetraploid crop.</title>
        <authorList>
            <person name="Hatakeyama M."/>
            <person name="Aluri S."/>
            <person name="Balachadran M.T."/>
            <person name="Sivarajan S.R."/>
            <person name="Patrignani A."/>
            <person name="Gruter S."/>
            <person name="Poveda L."/>
            <person name="Shimizu-Inatsugi R."/>
            <person name="Baeten J."/>
            <person name="Francoijs K.J."/>
            <person name="Nataraja K.N."/>
            <person name="Reddy Y.A.N."/>
            <person name="Phadnis S."/>
            <person name="Ravikumar R.L."/>
            <person name="Schlapbach R."/>
            <person name="Sreeman S.M."/>
            <person name="Shimizu K.K."/>
        </authorList>
    </citation>
    <scope>NUCLEOTIDE SEQUENCE</scope>
</reference>
<dbReference type="AlphaFoldDB" id="A0AAV5DRZ0"/>
<evidence type="ECO:0000313" key="4">
    <source>
        <dbReference type="Proteomes" id="UP001054889"/>
    </source>
</evidence>
<comment type="caution">
    <text evidence="3">The sequence shown here is derived from an EMBL/GenBank/DDBJ whole genome shotgun (WGS) entry which is preliminary data.</text>
</comment>
<evidence type="ECO:0000256" key="2">
    <source>
        <dbReference type="SAM" id="MobiDB-lite"/>
    </source>
</evidence>
<evidence type="ECO:0000313" key="3">
    <source>
        <dbReference type="EMBL" id="GJN12921.1"/>
    </source>
</evidence>
<keyword evidence="1" id="KW-0175">Coiled coil</keyword>
<dbReference type="Proteomes" id="UP001054889">
    <property type="component" value="Unassembled WGS sequence"/>
</dbReference>
<feature type="region of interest" description="Disordered" evidence="2">
    <location>
        <begin position="232"/>
        <end position="333"/>
    </location>
</feature>
<feature type="coiled-coil region" evidence="1">
    <location>
        <begin position="126"/>
        <end position="153"/>
    </location>
</feature>
<gene>
    <name evidence="3" type="primary">ga31248</name>
    <name evidence="3" type="ORF">PR202_ga31248</name>
</gene>
<organism evidence="3 4">
    <name type="scientific">Eleusine coracana subsp. coracana</name>
    <dbReference type="NCBI Taxonomy" id="191504"/>
    <lineage>
        <taxon>Eukaryota</taxon>
        <taxon>Viridiplantae</taxon>
        <taxon>Streptophyta</taxon>
        <taxon>Embryophyta</taxon>
        <taxon>Tracheophyta</taxon>
        <taxon>Spermatophyta</taxon>
        <taxon>Magnoliopsida</taxon>
        <taxon>Liliopsida</taxon>
        <taxon>Poales</taxon>
        <taxon>Poaceae</taxon>
        <taxon>PACMAD clade</taxon>
        <taxon>Chloridoideae</taxon>
        <taxon>Cynodonteae</taxon>
        <taxon>Eleusininae</taxon>
        <taxon>Eleusine</taxon>
    </lineage>
</organism>
<feature type="region of interest" description="Disordered" evidence="2">
    <location>
        <begin position="161"/>
        <end position="193"/>
    </location>
</feature>